<organism evidence="11 12">
    <name type="scientific">Trichogramma kaykai</name>
    <dbReference type="NCBI Taxonomy" id="54128"/>
    <lineage>
        <taxon>Eukaryota</taxon>
        <taxon>Metazoa</taxon>
        <taxon>Ecdysozoa</taxon>
        <taxon>Arthropoda</taxon>
        <taxon>Hexapoda</taxon>
        <taxon>Insecta</taxon>
        <taxon>Pterygota</taxon>
        <taxon>Neoptera</taxon>
        <taxon>Endopterygota</taxon>
        <taxon>Hymenoptera</taxon>
        <taxon>Apocrita</taxon>
        <taxon>Proctotrupomorpha</taxon>
        <taxon>Chalcidoidea</taxon>
        <taxon>Trichogrammatidae</taxon>
        <taxon>Trichogramma</taxon>
    </lineage>
</organism>
<dbReference type="Gene3D" id="3.40.50.620">
    <property type="entry name" value="HUPs"/>
    <property type="match status" value="1"/>
</dbReference>
<dbReference type="GO" id="GO:0002098">
    <property type="term" value="P:tRNA wobble uridine modification"/>
    <property type="evidence" value="ECO:0007669"/>
    <property type="project" value="UniProtKB-UniRule"/>
</dbReference>
<dbReference type="NCBIfam" id="TIGR00269">
    <property type="entry name" value="TIGR00269 family protein"/>
    <property type="match status" value="1"/>
</dbReference>
<dbReference type="FunFam" id="3.40.50.620:FF:000054">
    <property type="entry name" value="Cytoplasmic tRNA 2-thiolation protein 1"/>
    <property type="match status" value="1"/>
</dbReference>
<dbReference type="EMBL" id="JBJJXI010000101">
    <property type="protein sequence ID" value="KAL3392841.1"/>
    <property type="molecule type" value="Genomic_DNA"/>
</dbReference>
<comment type="subcellular location">
    <subcellularLocation>
        <location evidence="6">Cytoplasm</location>
    </subcellularLocation>
</comment>
<dbReference type="AlphaFoldDB" id="A0ABD2WIS1"/>
<dbReference type="GO" id="GO:0016779">
    <property type="term" value="F:nucleotidyltransferase activity"/>
    <property type="evidence" value="ECO:0007669"/>
    <property type="project" value="UniProtKB-UniRule"/>
</dbReference>
<dbReference type="GO" id="GO:0034227">
    <property type="term" value="P:tRNA thio-modification"/>
    <property type="evidence" value="ECO:0007669"/>
    <property type="project" value="UniProtKB-UniRule"/>
</dbReference>
<sequence>MPVPCSIDTCNKPAALKRPKTGHSMCKECFFDAFETEIHATIVMSKLFRRGERVAVGASGGKDSTVLAHVLKVLNDKYDYGLDLFLLSIDEGISGYRDDSLETVKQNRDDYKLPLKILSYKDLYGWTMDDIVKQIGRKNNCTFCGVFRRQALDRGAELIGANVIVTGHNADDMAETVIMNVLRGDLARLTRCTSIVTQGEGTIPRCKPLKFAYEKEIVMYAHFKKLVYFSTECKYAPDAYRGYARKFLKDLERIRPTCFLDIIHSGELASQHAAKVKLPERRTCTRCGFVASQEICKACTLLEGLNRGIPLMGVGKSNKAKRLQGLEIKDGSKTESKKAPRLNHNQQSKSRGTCGSCSTGCQSETLPEHKNGKCNSNTLNTEKNQSNNCLSGCQSGTSNEVQEELRDVNVIEKQPASREKKKFDNIRCSKHALSKELEKEEKKENKKKKSMNNFTFPLDCTNCSKGSMTKTPPKLIYKKLKDSQKKKQKRKYIMEKVVQTTDKQELKKLTSELTKLILDDSDDEISETEFDDKKEKSSENCCCPLGTHRWAKKQNEQDDESDSSSYETDDEDRLYQVMHGEFDILKFKEFFGLTSEEFEKLEQLNKEPQKTTAETETMVTSNKNLTMNTPHKDQIKKPNPIDENEIMLCLIHDGREDQVFYSGNNQDILAFITPIKESHSMSPSDKIHEPFISLNERDVICLSNNTETMKSVNSSSLANENLRESFQNTKLSENESLIVRANPTRKGPSIVLPEMIHKNSNKLDF</sequence>
<dbReference type="GO" id="GO:0005737">
    <property type="term" value="C:cytoplasm"/>
    <property type="evidence" value="ECO:0007669"/>
    <property type="project" value="UniProtKB-SubCell"/>
</dbReference>
<evidence type="ECO:0000256" key="1">
    <source>
        <dbReference type="ARBA" id="ARBA00022490"/>
    </source>
</evidence>
<evidence type="ECO:0000259" key="9">
    <source>
        <dbReference type="Pfam" id="PF01171"/>
    </source>
</evidence>
<evidence type="ECO:0000256" key="2">
    <source>
        <dbReference type="ARBA" id="ARBA00022555"/>
    </source>
</evidence>
<protein>
    <recommendedName>
        <fullName evidence="6">Cytoplasmic tRNA 2-thiolation protein 1</fullName>
        <ecNumber evidence="6">2.7.7.-</ecNumber>
    </recommendedName>
    <alternativeName>
        <fullName evidence="6">Cytoplasmic tRNA adenylyltransferase 1</fullName>
    </alternativeName>
</protein>
<keyword evidence="5 6" id="KW-0694">RNA-binding</keyword>
<dbReference type="HAMAP" id="MF_03053">
    <property type="entry name" value="CTU1"/>
    <property type="match status" value="1"/>
</dbReference>
<evidence type="ECO:0000259" key="10">
    <source>
        <dbReference type="Pfam" id="PF16503"/>
    </source>
</evidence>
<dbReference type="CDD" id="cd01713">
    <property type="entry name" value="CTU1-like"/>
    <property type="match status" value="1"/>
</dbReference>
<dbReference type="PANTHER" id="PTHR11807:SF12">
    <property type="entry name" value="CYTOPLASMIC TRNA 2-THIOLATION PROTEIN 1"/>
    <property type="match status" value="1"/>
</dbReference>
<evidence type="ECO:0000256" key="7">
    <source>
        <dbReference type="SAM" id="Coils"/>
    </source>
</evidence>
<dbReference type="GO" id="GO:0000049">
    <property type="term" value="F:tRNA binding"/>
    <property type="evidence" value="ECO:0007669"/>
    <property type="project" value="UniProtKB-UniRule"/>
</dbReference>
<feature type="compositionally biased region" description="Polar residues" evidence="8">
    <location>
        <begin position="343"/>
        <end position="356"/>
    </location>
</feature>
<dbReference type="SUPFAM" id="SSF52402">
    <property type="entry name" value="Adenine nucleotide alpha hydrolases-like"/>
    <property type="match status" value="1"/>
</dbReference>
<comment type="function">
    <text evidence="6">Plays a central role in 2-thiolation of mcm(5)S(2)U at tRNA wobble positions of tRNA(Lys), tRNA(Glu) and tRNA(Gln). Directly binds tRNAs and probably acts by catalyzing adenylation of tRNAs, an intermediate required for 2-thiolation. It is unclear whether it acts as a sulfurtransferase that transfers sulfur from thiocarboxylated URM1 onto the uridine of tRNAs at wobble position.</text>
</comment>
<dbReference type="Proteomes" id="UP001627154">
    <property type="component" value="Unassembled WGS sequence"/>
</dbReference>
<feature type="compositionally biased region" description="Basic and acidic residues" evidence="8">
    <location>
        <begin position="327"/>
        <end position="338"/>
    </location>
</feature>
<dbReference type="InterPro" id="IPR014729">
    <property type="entry name" value="Rossmann-like_a/b/a_fold"/>
</dbReference>
<evidence type="ECO:0000256" key="3">
    <source>
        <dbReference type="ARBA" id="ARBA00022679"/>
    </source>
</evidence>
<comment type="similarity">
    <text evidence="6">Belongs to the TtcA family. CTU1/NCS6/ATPBD3 subfamily.</text>
</comment>
<reference evidence="11 12" key="1">
    <citation type="journal article" date="2024" name="bioRxiv">
        <title>A reference genome for Trichogramma kaykai: A tiny desert-dwelling parasitoid wasp with competing sex-ratio distorters.</title>
        <authorList>
            <person name="Culotta J."/>
            <person name="Lindsey A.R."/>
        </authorList>
    </citation>
    <scope>NUCLEOTIDE SEQUENCE [LARGE SCALE GENOMIC DNA]</scope>
    <source>
        <strain evidence="11 12">KSX58</strain>
    </source>
</reference>
<name>A0ABD2WIS1_9HYME</name>
<accession>A0ABD2WIS1</accession>
<dbReference type="InterPro" id="IPR056369">
    <property type="entry name" value="CTU1-like_ATP-bd"/>
</dbReference>
<comment type="caution">
    <text evidence="11">The sequence shown here is derived from an EMBL/GenBank/DDBJ whole genome shotgun (WGS) entry which is preliminary data.</text>
</comment>
<dbReference type="PANTHER" id="PTHR11807">
    <property type="entry name" value="ATPASES OF THE PP SUPERFAMILY-RELATED"/>
    <property type="match status" value="1"/>
</dbReference>
<keyword evidence="3 6" id="KW-0808">Transferase</keyword>
<keyword evidence="1 6" id="KW-0963">Cytoplasm</keyword>
<feature type="region of interest" description="Disordered" evidence="8">
    <location>
        <begin position="325"/>
        <end position="356"/>
    </location>
</feature>
<evidence type="ECO:0000256" key="4">
    <source>
        <dbReference type="ARBA" id="ARBA00022694"/>
    </source>
</evidence>
<dbReference type="PROSITE" id="PS01263">
    <property type="entry name" value="UPF0021"/>
    <property type="match status" value="1"/>
</dbReference>
<evidence type="ECO:0000313" key="11">
    <source>
        <dbReference type="EMBL" id="KAL3392841.1"/>
    </source>
</evidence>
<gene>
    <name evidence="11" type="ORF">TKK_012550</name>
</gene>
<dbReference type="InterPro" id="IPR011063">
    <property type="entry name" value="TilS/TtcA_N"/>
</dbReference>
<dbReference type="InterPro" id="IPR000541">
    <property type="entry name" value="Ncs6/Tuc1/Ctu1"/>
</dbReference>
<feature type="coiled-coil region" evidence="7">
    <location>
        <begin position="423"/>
        <end position="450"/>
    </location>
</feature>
<dbReference type="InterPro" id="IPR032442">
    <property type="entry name" value="CTU1_C"/>
</dbReference>
<feature type="domain" description="Cytoplasmic tRNA 2-thiolation protein 1 C-terminal" evidence="10">
    <location>
        <begin position="283"/>
        <end position="311"/>
    </location>
</feature>
<keyword evidence="12" id="KW-1185">Reference proteome</keyword>
<evidence type="ECO:0000313" key="12">
    <source>
        <dbReference type="Proteomes" id="UP001627154"/>
    </source>
</evidence>
<dbReference type="GO" id="GO:0032447">
    <property type="term" value="P:protein urmylation"/>
    <property type="evidence" value="ECO:0007669"/>
    <property type="project" value="UniProtKB-UniRule"/>
</dbReference>
<feature type="domain" description="tRNA(Ile)-lysidine/2-thiocytidine synthase N-terminal" evidence="9">
    <location>
        <begin position="54"/>
        <end position="243"/>
    </location>
</feature>
<comment type="pathway">
    <text evidence="6">tRNA modification; 5-methoxycarbonylmethyl-2-thiouridine-tRNA biosynthesis.</text>
</comment>
<dbReference type="Pfam" id="PF01171">
    <property type="entry name" value="ATP_bind_3"/>
    <property type="match status" value="1"/>
</dbReference>
<evidence type="ECO:0000256" key="5">
    <source>
        <dbReference type="ARBA" id="ARBA00022884"/>
    </source>
</evidence>
<dbReference type="InterPro" id="IPR020554">
    <property type="entry name" value="UPF0021_CS"/>
</dbReference>
<keyword evidence="7" id="KW-0175">Coiled coil</keyword>
<keyword evidence="4 6" id="KW-0819">tRNA processing</keyword>
<evidence type="ECO:0000256" key="6">
    <source>
        <dbReference type="HAMAP-Rule" id="MF_03053"/>
    </source>
</evidence>
<keyword evidence="2 6" id="KW-0820">tRNA-binding</keyword>
<proteinExistence type="inferred from homology"/>
<evidence type="ECO:0000256" key="8">
    <source>
        <dbReference type="SAM" id="MobiDB-lite"/>
    </source>
</evidence>
<dbReference type="Pfam" id="PF16503">
    <property type="entry name" value="zn-ribbon_14"/>
    <property type="match status" value="1"/>
</dbReference>
<dbReference type="EC" id="2.7.7.-" evidence="6"/>